<organism evidence="10 11">
    <name type="scientific">Herbiconiux daphne</name>
    <dbReference type="NCBI Taxonomy" id="2970914"/>
    <lineage>
        <taxon>Bacteria</taxon>
        <taxon>Bacillati</taxon>
        <taxon>Actinomycetota</taxon>
        <taxon>Actinomycetes</taxon>
        <taxon>Micrococcales</taxon>
        <taxon>Microbacteriaceae</taxon>
        <taxon>Herbiconiux</taxon>
    </lineage>
</organism>
<dbReference type="Proteomes" id="UP001165586">
    <property type="component" value="Unassembled WGS sequence"/>
</dbReference>
<evidence type="ECO:0000256" key="8">
    <source>
        <dbReference type="ARBA" id="ARBA00031155"/>
    </source>
</evidence>
<evidence type="ECO:0000256" key="1">
    <source>
        <dbReference type="ARBA" id="ARBA00001917"/>
    </source>
</evidence>
<keyword evidence="7 10" id="KW-0503">Monooxygenase</keyword>
<evidence type="ECO:0000256" key="5">
    <source>
        <dbReference type="ARBA" id="ARBA00022643"/>
    </source>
</evidence>
<comment type="caution">
    <text evidence="10">The sequence shown here is derived from an EMBL/GenBank/DDBJ whole genome shotgun (WGS) entry which is preliminary data.</text>
</comment>
<dbReference type="RefSeq" id="WP_259536782.1">
    <property type="nucleotide sequence ID" value="NZ_JANLCJ010000001.1"/>
</dbReference>
<evidence type="ECO:0000313" key="10">
    <source>
        <dbReference type="EMBL" id="MCS5732243.1"/>
    </source>
</evidence>
<keyword evidence="6" id="KW-0560">Oxidoreductase</keyword>
<dbReference type="PANTHER" id="PTHR42747">
    <property type="entry name" value="NITRONATE MONOOXYGENASE-RELATED"/>
    <property type="match status" value="1"/>
</dbReference>
<dbReference type="EMBL" id="JANLCJ010000001">
    <property type="protein sequence ID" value="MCS5732243.1"/>
    <property type="molecule type" value="Genomic_DNA"/>
</dbReference>
<keyword evidence="4" id="KW-0285">Flavoprotein</keyword>
<evidence type="ECO:0000256" key="6">
    <source>
        <dbReference type="ARBA" id="ARBA00023002"/>
    </source>
</evidence>
<gene>
    <name evidence="10" type="ORF">N1032_00605</name>
</gene>
<dbReference type="InterPro" id="IPR013785">
    <property type="entry name" value="Aldolase_TIM"/>
</dbReference>
<dbReference type="CDD" id="cd04730">
    <property type="entry name" value="NPD_like"/>
    <property type="match status" value="1"/>
</dbReference>
<evidence type="ECO:0000256" key="4">
    <source>
        <dbReference type="ARBA" id="ARBA00022630"/>
    </source>
</evidence>
<comment type="cofactor">
    <cofactor evidence="1">
        <name>FMN</name>
        <dbReference type="ChEBI" id="CHEBI:58210"/>
    </cofactor>
</comment>
<protein>
    <recommendedName>
        <fullName evidence="8">Propionate 3-nitronate monooxygenase</fullName>
    </recommendedName>
</protein>
<evidence type="ECO:0000256" key="9">
    <source>
        <dbReference type="ARBA" id="ARBA00049401"/>
    </source>
</evidence>
<dbReference type="SUPFAM" id="SSF51412">
    <property type="entry name" value="Inosine monophosphate dehydrogenase (IMPDH)"/>
    <property type="match status" value="1"/>
</dbReference>
<dbReference type="InterPro" id="IPR004136">
    <property type="entry name" value="NMO"/>
</dbReference>
<keyword evidence="3" id="KW-0216">Detoxification</keyword>
<dbReference type="PANTHER" id="PTHR42747:SF3">
    <property type="entry name" value="NITRONATE MONOOXYGENASE-RELATED"/>
    <property type="match status" value="1"/>
</dbReference>
<evidence type="ECO:0000313" key="11">
    <source>
        <dbReference type="Proteomes" id="UP001165586"/>
    </source>
</evidence>
<keyword evidence="5" id="KW-0288">FMN</keyword>
<keyword evidence="11" id="KW-1185">Reference proteome</keyword>
<dbReference type="GO" id="GO:0004497">
    <property type="term" value="F:monooxygenase activity"/>
    <property type="evidence" value="ECO:0007669"/>
    <property type="project" value="UniProtKB-KW"/>
</dbReference>
<proteinExistence type="inferred from homology"/>
<evidence type="ECO:0000256" key="7">
    <source>
        <dbReference type="ARBA" id="ARBA00023033"/>
    </source>
</evidence>
<dbReference type="Pfam" id="PF03060">
    <property type="entry name" value="NMO"/>
    <property type="match status" value="1"/>
</dbReference>
<evidence type="ECO:0000256" key="3">
    <source>
        <dbReference type="ARBA" id="ARBA00022575"/>
    </source>
</evidence>
<comment type="similarity">
    <text evidence="2">Belongs to the nitronate monooxygenase family. NMO class I subfamily.</text>
</comment>
<evidence type="ECO:0000256" key="2">
    <source>
        <dbReference type="ARBA" id="ARBA00009881"/>
    </source>
</evidence>
<sequence>MFDFRALRVPIVQAPMAGGPSTPELAAAVSNAGGLGFLAAGYRSAADVAGQLHRTRLLTGQPFGVNLFVPQPSIADPQQLARYADEIAPDAARYGVEPGVTHADDDGWNEKLGVVLDLRPAVVSFTFGTPTAAVLEALAEAEIAVLVTVTSVGEAKAALAAGAPALVVQGPRAGGHRGTFDAAATPPTADLDTLFGSIHHYTDTPLVVAGGVMQPESVQHLLSRGAVAVQAGTAFLLAREAGTNPVHRAALASPEFSQTAVTHAFSGRPARGLVNDFLRRHDATAPLGYPEVNQLTTPLRAAALAAGDAQNMALWAGEGYRDARQASALEIVRHLAKGIRR</sequence>
<reference evidence="10" key="1">
    <citation type="submission" date="2022-08" db="EMBL/GenBank/DDBJ databases">
        <authorList>
            <person name="Deng Y."/>
            <person name="Han X.-F."/>
            <person name="Zhang Y.-Q."/>
        </authorList>
    </citation>
    <scope>NUCLEOTIDE SEQUENCE</scope>
    <source>
        <strain evidence="10">CPCC 203386</strain>
    </source>
</reference>
<accession>A0ABT2GWB8</accession>
<dbReference type="Gene3D" id="3.20.20.70">
    <property type="entry name" value="Aldolase class I"/>
    <property type="match status" value="1"/>
</dbReference>
<name>A0ABT2GWB8_9MICO</name>
<comment type="catalytic activity">
    <reaction evidence="9">
        <text>3 propionate 3-nitronate + 3 O2 + H2O = 3 3-oxopropanoate + 2 nitrate + nitrite + H2O2 + 3 H(+)</text>
        <dbReference type="Rhea" id="RHEA:57332"/>
        <dbReference type="ChEBI" id="CHEBI:15377"/>
        <dbReference type="ChEBI" id="CHEBI:15378"/>
        <dbReference type="ChEBI" id="CHEBI:15379"/>
        <dbReference type="ChEBI" id="CHEBI:16240"/>
        <dbReference type="ChEBI" id="CHEBI:16301"/>
        <dbReference type="ChEBI" id="CHEBI:17632"/>
        <dbReference type="ChEBI" id="CHEBI:33190"/>
        <dbReference type="ChEBI" id="CHEBI:136067"/>
    </reaction>
</comment>